<accession>A0A6J6G7W8</accession>
<name>A0A6J6G7W8_9ZZZZ</name>
<dbReference type="EMBL" id="CAEZUL010000042">
    <property type="protein sequence ID" value="CAB4597311.1"/>
    <property type="molecule type" value="Genomic_DNA"/>
</dbReference>
<dbReference type="InterPro" id="IPR002734">
    <property type="entry name" value="RibDG_C"/>
</dbReference>
<dbReference type="GO" id="GO:0008703">
    <property type="term" value="F:5-amino-6-(5-phosphoribosylamino)uracil reductase activity"/>
    <property type="evidence" value="ECO:0007669"/>
    <property type="project" value="InterPro"/>
</dbReference>
<dbReference type="Pfam" id="PF01872">
    <property type="entry name" value="RibD_C"/>
    <property type="match status" value="1"/>
</dbReference>
<reference evidence="2" key="1">
    <citation type="submission" date="2020-05" db="EMBL/GenBank/DDBJ databases">
        <authorList>
            <person name="Chiriac C."/>
            <person name="Salcher M."/>
            <person name="Ghai R."/>
            <person name="Kavagutti S V."/>
        </authorList>
    </citation>
    <scope>NUCLEOTIDE SEQUENCE</scope>
</reference>
<dbReference type="GO" id="GO:0009231">
    <property type="term" value="P:riboflavin biosynthetic process"/>
    <property type="evidence" value="ECO:0007669"/>
    <property type="project" value="InterPro"/>
</dbReference>
<evidence type="ECO:0000259" key="1">
    <source>
        <dbReference type="Pfam" id="PF01872"/>
    </source>
</evidence>
<feature type="domain" description="Bacterial bifunctional deaminase-reductase C-terminal" evidence="1">
    <location>
        <begin position="31"/>
        <end position="204"/>
    </location>
</feature>
<dbReference type="AlphaFoldDB" id="A0A6J6G7W8"/>
<organism evidence="2">
    <name type="scientific">freshwater metagenome</name>
    <dbReference type="NCBI Taxonomy" id="449393"/>
    <lineage>
        <taxon>unclassified sequences</taxon>
        <taxon>metagenomes</taxon>
        <taxon>ecological metagenomes</taxon>
    </lineage>
</organism>
<sequence>MPYIATLRSAGAKCSYTQGMANRDHSVEICMISTPDGVIDVQGRSGALGGPADQARLRELRSNAAVVLVGAGTARSENYGPPSKPGLRIAVVTQSCALDFSSPLFTSGAGMVATTVTAPQVPVDSLRAGDTSVDIAGIIAQLPHGIVHVEGGPQLNAALFAADCVDAINLTVSPRVGGFRGPSLSGAPHALRQFTLASVQTNGNFVFVRYEKI</sequence>
<protein>
    <submittedName>
        <fullName evidence="2">Unannotated protein</fullName>
    </submittedName>
</protein>
<dbReference type="Gene3D" id="3.40.430.10">
    <property type="entry name" value="Dihydrofolate Reductase, subunit A"/>
    <property type="match status" value="1"/>
</dbReference>
<evidence type="ECO:0000313" key="2">
    <source>
        <dbReference type="EMBL" id="CAB4597311.1"/>
    </source>
</evidence>
<proteinExistence type="predicted"/>
<gene>
    <name evidence="2" type="ORF">UFOPK1808_00525</name>
</gene>
<dbReference type="SUPFAM" id="SSF53597">
    <property type="entry name" value="Dihydrofolate reductase-like"/>
    <property type="match status" value="1"/>
</dbReference>
<dbReference type="InterPro" id="IPR024072">
    <property type="entry name" value="DHFR-like_dom_sf"/>
</dbReference>